<dbReference type="Pfam" id="PF00908">
    <property type="entry name" value="dTDP_sugar_isom"/>
    <property type="match status" value="1"/>
</dbReference>
<evidence type="ECO:0000313" key="7">
    <source>
        <dbReference type="EMBL" id="RAV97678.1"/>
    </source>
</evidence>
<dbReference type="GO" id="GO:0000271">
    <property type="term" value="P:polysaccharide biosynthetic process"/>
    <property type="evidence" value="ECO:0007669"/>
    <property type="project" value="TreeGrafter"/>
</dbReference>
<comment type="subunit">
    <text evidence="6">Homodimer.</text>
</comment>
<evidence type="ECO:0000256" key="2">
    <source>
        <dbReference type="ARBA" id="ARBA00001997"/>
    </source>
</evidence>
<comment type="function">
    <text evidence="2 6">Catalyzes the epimerization of the C3' and C5'positions of dTDP-6-deoxy-D-xylo-4-hexulose, forming dTDP-6-deoxy-L-lyxo-4-hexulose.</text>
</comment>
<dbReference type="PANTHER" id="PTHR21047">
    <property type="entry name" value="DTDP-6-DEOXY-D-GLUCOSE-3,5 EPIMERASE"/>
    <property type="match status" value="1"/>
</dbReference>
<dbReference type="UniPathway" id="UPA00124"/>
<organism evidence="7 8">
    <name type="scientific">Pseudochryseolinea flava</name>
    <dbReference type="NCBI Taxonomy" id="2059302"/>
    <lineage>
        <taxon>Bacteria</taxon>
        <taxon>Pseudomonadati</taxon>
        <taxon>Bacteroidota</taxon>
        <taxon>Cytophagia</taxon>
        <taxon>Cytophagales</taxon>
        <taxon>Fulvivirgaceae</taxon>
        <taxon>Pseudochryseolinea</taxon>
    </lineage>
</organism>
<comment type="caution">
    <text evidence="7">The sequence shown here is derived from an EMBL/GenBank/DDBJ whole genome shotgun (WGS) entry which is preliminary data.</text>
</comment>
<evidence type="ECO:0000256" key="5">
    <source>
        <dbReference type="PIRSR" id="PIRSR600888-1"/>
    </source>
</evidence>
<dbReference type="AlphaFoldDB" id="A0A364XU37"/>
<keyword evidence="6 7" id="KW-0413">Isomerase</keyword>
<dbReference type="GO" id="GO:0019305">
    <property type="term" value="P:dTDP-rhamnose biosynthetic process"/>
    <property type="evidence" value="ECO:0007669"/>
    <property type="project" value="UniProtKB-UniRule"/>
</dbReference>
<gene>
    <name evidence="7" type="primary">rfbC</name>
    <name evidence="7" type="ORF">DQQ10_27205</name>
</gene>
<reference evidence="7 8" key="1">
    <citation type="submission" date="2018-06" db="EMBL/GenBank/DDBJ databases">
        <title>Chryseolinea flavus sp. nov., a member of the phylum Bacteroidetes isolated from soil.</title>
        <authorList>
            <person name="Li Y."/>
            <person name="Wang J."/>
        </authorList>
    </citation>
    <scope>NUCLEOTIDE SEQUENCE [LARGE SCALE GENOMIC DNA]</scope>
    <source>
        <strain evidence="7 8">SDU1-6</strain>
    </source>
</reference>
<dbReference type="Proteomes" id="UP000251889">
    <property type="component" value="Unassembled WGS sequence"/>
</dbReference>
<comment type="pathway">
    <text evidence="6">Carbohydrate biosynthesis; dTDP-L-rhamnose biosynthesis.</text>
</comment>
<accession>A0A364XU37</accession>
<dbReference type="InterPro" id="IPR014710">
    <property type="entry name" value="RmlC-like_jellyroll"/>
</dbReference>
<name>A0A364XU37_9BACT</name>
<evidence type="ECO:0000256" key="6">
    <source>
        <dbReference type="RuleBase" id="RU364069"/>
    </source>
</evidence>
<dbReference type="EC" id="5.1.3.13" evidence="3 6"/>
<comment type="similarity">
    <text evidence="6">Belongs to the dTDP-4-dehydrorhamnose 3,5-epimerase family.</text>
</comment>
<keyword evidence="8" id="KW-1185">Reference proteome</keyword>
<sequence>MNIIKTGIEGLVEIIPTIYKDDRGWFFELFREDHFRNHGINPKFIQDNQSFSKKGVVRGLHLQLDPYAQGKLVSVISGKVLDVVVDLRKGSSTFGKVHYCTLDSERRNLLFVPEGFAHGFSALEDSIFFYKCTNTHHPGAEIGIRWNDPDLAIDWTVKEPLLSAKDKNHPTLNELLIKSVISRN</sequence>
<dbReference type="GO" id="GO:0005829">
    <property type="term" value="C:cytosol"/>
    <property type="evidence" value="ECO:0007669"/>
    <property type="project" value="TreeGrafter"/>
</dbReference>
<dbReference type="SUPFAM" id="SSF51182">
    <property type="entry name" value="RmlC-like cupins"/>
    <property type="match status" value="1"/>
</dbReference>
<feature type="active site" description="Proton donor" evidence="5">
    <location>
        <position position="130"/>
    </location>
</feature>
<dbReference type="InterPro" id="IPR000888">
    <property type="entry name" value="RmlC-like"/>
</dbReference>
<dbReference type="GO" id="GO:0008830">
    <property type="term" value="F:dTDP-4-dehydrorhamnose 3,5-epimerase activity"/>
    <property type="evidence" value="ECO:0007669"/>
    <property type="project" value="UniProtKB-UniRule"/>
</dbReference>
<comment type="catalytic activity">
    <reaction evidence="1 6">
        <text>dTDP-4-dehydro-6-deoxy-alpha-D-glucose = dTDP-4-dehydro-beta-L-rhamnose</text>
        <dbReference type="Rhea" id="RHEA:16969"/>
        <dbReference type="ChEBI" id="CHEBI:57649"/>
        <dbReference type="ChEBI" id="CHEBI:62830"/>
        <dbReference type="EC" id="5.1.3.13"/>
    </reaction>
</comment>
<dbReference type="Gene3D" id="2.60.120.10">
    <property type="entry name" value="Jelly Rolls"/>
    <property type="match status" value="1"/>
</dbReference>
<evidence type="ECO:0000313" key="8">
    <source>
        <dbReference type="Proteomes" id="UP000251889"/>
    </source>
</evidence>
<dbReference type="NCBIfam" id="TIGR01221">
    <property type="entry name" value="rmlC"/>
    <property type="match status" value="1"/>
</dbReference>
<dbReference type="EMBL" id="QMFY01000030">
    <property type="protein sequence ID" value="RAV97678.1"/>
    <property type="molecule type" value="Genomic_DNA"/>
</dbReference>
<evidence type="ECO:0000256" key="1">
    <source>
        <dbReference type="ARBA" id="ARBA00001298"/>
    </source>
</evidence>
<dbReference type="RefSeq" id="WP_112750111.1">
    <property type="nucleotide sequence ID" value="NZ_QMFY01000030.1"/>
</dbReference>
<proteinExistence type="inferred from homology"/>
<dbReference type="CDD" id="cd00438">
    <property type="entry name" value="cupin_RmlC"/>
    <property type="match status" value="1"/>
</dbReference>
<dbReference type="OrthoDB" id="9800680at2"/>
<protein>
    <recommendedName>
        <fullName evidence="4 6">dTDP-4-dehydrorhamnose 3,5-epimerase</fullName>
        <ecNumber evidence="3 6">5.1.3.13</ecNumber>
    </recommendedName>
    <alternativeName>
        <fullName evidence="6">Thymidine diphospho-4-keto-rhamnose 3,5-epimerase</fullName>
    </alternativeName>
</protein>
<dbReference type="InterPro" id="IPR011051">
    <property type="entry name" value="RmlC_Cupin_sf"/>
</dbReference>
<feature type="active site" description="Proton acceptor" evidence="5">
    <location>
        <position position="61"/>
    </location>
</feature>
<evidence type="ECO:0000256" key="3">
    <source>
        <dbReference type="ARBA" id="ARBA00012098"/>
    </source>
</evidence>
<dbReference type="PANTHER" id="PTHR21047:SF2">
    <property type="entry name" value="THYMIDINE DIPHOSPHO-4-KETO-RHAMNOSE 3,5-EPIMERASE"/>
    <property type="match status" value="1"/>
</dbReference>
<evidence type="ECO:0000256" key="4">
    <source>
        <dbReference type="ARBA" id="ARBA00019595"/>
    </source>
</evidence>